<accession>A0A9K3KHH5</accession>
<sequence length="166" mass="18133">MKFFATVLPIASLFLAAPCALAKDKSSDDVEGTASIKSGDCKLECDWGANLDRRNLRVPQEADIAMVTFERQHRTLGVVLANIECTVTIGEEEFSKTIEFPSGWTQVTKEGDGADDYYGFSTSFTIEDLEGNTVAEGELEIETEVADVDDEDVLNYDDQDIAVSCA</sequence>
<evidence type="ECO:0000313" key="3">
    <source>
        <dbReference type="Proteomes" id="UP000693970"/>
    </source>
</evidence>
<comment type="caution">
    <text evidence="2">The sequence shown here is derived from an EMBL/GenBank/DDBJ whole genome shotgun (WGS) entry which is preliminary data.</text>
</comment>
<reference evidence="2" key="2">
    <citation type="submission" date="2021-04" db="EMBL/GenBank/DDBJ databases">
        <authorList>
            <person name="Podell S."/>
        </authorList>
    </citation>
    <scope>NUCLEOTIDE SEQUENCE</scope>
    <source>
        <strain evidence="2">Hildebrandi</strain>
    </source>
</reference>
<evidence type="ECO:0000256" key="1">
    <source>
        <dbReference type="SAM" id="SignalP"/>
    </source>
</evidence>
<keyword evidence="1" id="KW-0732">Signal</keyword>
<keyword evidence="3" id="KW-1185">Reference proteome</keyword>
<reference evidence="2" key="1">
    <citation type="journal article" date="2021" name="Sci. Rep.">
        <title>Diploid genomic architecture of Nitzschia inconspicua, an elite biomass production diatom.</title>
        <authorList>
            <person name="Oliver A."/>
            <person name="Podell S."/>
            <person name="Pinowska A."/>
            <person name="Traller J.C."/>
            <person name="Smith S.R."/>
            <person name="McClure R."/>
            <person name="Beliaev A."/>
            <person name="Bohutskyi P."/>
            <person name="Hill E.A."/>
            <person name="Rabines A."/>
            <person name="Zheng H."/>
            <person name="Allen L.Z."/>
            <person name="Kuo A."/>
            <person name="Grigoriev I.V."/>
            <person name="Allen A.E."/>
            <person name="Hazlebeck D."/>
            <person name="Allen E.E."/>
        </authorList>
    </citation>
    <scope>NUCLEOTIDE SEQUENCE</scope>
    <source>
        <strain evidence="2">Hildebrandi</strain>
    </source>
</reference>
<gene>
    <name evidence="2" type="ORF">IV203_021738</name>
</gene>
<protein>
    <recommendedName>
        <fullName evidence="4">Secreted protein</fullName>
    </recommendedName>
</protein>
<organism evidence="2 3">
    <name type="scientific">Nitzschia inconspicua</name>
    <dbReference type="NCBI Taxonomy" id="303405"/>
    <lineage>
        <taxon>Eukaryota</taxon>
        <taxon>Sar</taxon>
        <taxon>Stramenopiles</taxon>
        <taxon>Ochrophyta</taxon>
        <taxon>Bacillariophyta</taxon>
        <taxon>Bacillariophyceae</taxon>
        <taxon>Bacillariophycidae</taxon>
        <taxon>Bacillariales</taxon>
        <taxon>Bacillariaceae</taxon>
        <taxon>Nitzschia</taxon>
    </lineage>
</organism>
<name>A0A9K3KHH5_9STRA</name>
<evidence type="ECO:0008006" key="4">
    <source>
        <dbReference type="Google" id="ProtNLM"/>
    </source>
</evidence>
<dbReference type="Proteomes" id="UP000693970">
    <property type="component" value="Unassembled WGS sequence"/>
</dbReference>
<dbReference type="EMBL" id="JAGRRH010000023">
    <property type="protein sequence ID" value="KAG7343730.1"/>
    <property type="molecule type" value="Genomic_DNA"/>
</dbReference>
<evidence type="ECO:0000313" key="2">
    <source>
        <dbReference type="EMBL" id="KAG7343730.1"/>
    </source>
</evidence>
<feature type="chain" id="PRO_5039899361" description="Secreted protein" evidence="1">
    <location>
        <begin position="23"/>
        <end position="166"/>
    </location>
</feature>
<proteinExistence type="predicted"/>
<feature type="signal peptide" evidence="1">
    <location>
        <begin position="1"/>
        <end position="22"/>
    </location>
</feature>
<dbReference type="AlphaFoldDB" id="A0A9K3KHH5"/>